<evidence type="ECO:0000313" key="1">
    <source>
        <dbReference type="EMBL" id="PIT69756.1"/>
    </source>
</evidence>
<dbReference type="NCBIfam" id="TIGR02683">
    <property type="entry name" value="upstrm_HI1419"/>
    <property type="match status" value="1"/>
</dbReference>
<dbReference type="PIRSF" id="PIRSF028744">
    <property type="entry name" value="Addict_mod_HI1419"/>
    <property type="match status" value="1"/>
</dbReference>
<proteinExistence type="predicted"/>
<dbReference type="EMBL" id="NJGE01000003">
    <property type="protein sequence ID" value="PIT69756.1"/>
    <property type="molecule type" value="Genomic_DNA"/>
</dbReference>
<gene>
    <name evidence="1" type="ORF">CER18_01685</name>
</gene>
<evidence type="ECO:0000313" key="2">
    <source>
        <dbReference type="Proteomes" id="UP000229839"/>
    </source>
</evidence>
<dbReference type="PANTHER" id="PTHR41791:SF1">
    <property type="entry name" value="SSL7039 PROTEIN"/>
    <property type="match status" value="1"/>
</dbReference>
<dbReference type="InterPro" id="IPR009241">
    <property type="entry name" value="HigB-like"/>
</dbReference>
<organism evidence="1 2">
    <name type="scientific">Bartonella tribocorum</name>
    <dbReference type="NCBI Taxonomy" id="85701"/>
    <lineage>
        <taxon>Bacteria</taxon>
        <taxon>Pseudomonadati</taxon>
        <taxon>Pseudomonadota</taxon>
        <taxon>Alphaproteobacteria</taxon>
        <taxon>Hyphomicrobiales</taxon>
        <taxon>Bartonellaceae</taxon>
        <taxon>Bartonella</taxon>
    </lineage>
</organism>
<name>A0A2M6UU85_9HYPH</name>
<dbReference type="Proteomes" id="UP000229839">
    <property type="component" value="Unassembled WGS sequence"/>
</dbReference>
<dbReference type="Pfam" id="PF05973">
    <property type="entry name" value="Gp49"/>
    <property type="match status" value="1"/>
</dbReference>
<sequence length="102" mass="12050">MFIIKKTIYFTKWLNSLRDKQAQKKIAMRILRLEYGLLGDVKFFNGIGELRIHYGAGYRIYFVKREKEIILLLNAGDKSTQQKDIERALQLVKEINNENNTI</sequence>
<comment type="caution">
    <text evidence="1">The sequence shown here is derived from an EMBL/GenBank/DDBJ whole genome shotgun (WGS) entry which is preliminary data.</text>
</comment>
<accession>A0A2M6UU85</accession>
<protein>
    <recommendedName>
        <fullName evidence="3">Addiction module antitoxin RelB</fullName>
    </recommendedName>
</protein>
<reference evidence="1 2" key="1">
    <citation type="submission" date="2017-06" db="EMBL/GenBank/DDBJ databases">
        <title>Draft genome of Bartonella tribocorum strain L103, isolated from a rodent in Laos.</title>
        <authorList>
            <person name="Hadjadj L."/>
            <person name="Jiyipong T."/>
            <person name="Morand S."/>
            <person name="Diene S.M."/>
            <person name="Rolain J.-M."/>
        </authorList>
    </citation>
    <scope>NUCLEOTIDE SEQUENCE [LARGE SCALE GENOMIC DNA]</scope>
    <source>
        <strain evidence="1 2">L103</strain>
    </source>
</reference>
<dbReference type="PANTHER" id="PTHR41791">
    <property type="entry name" value="SSL7039 PROTEIN"/>
    <property type="match status" value="1"/>
</dbReference>
<dbReference type="OrthoDB" id="5296237at2"/>
<dbReference type="AlphaFoldDB" id="A0A2M6UU85"/>
<dbReference type="InterPro" id="IPR014056">
    <property type="entry name" value="TypeIITA-like_toxin_pred"/>
</dbReference>
<evidence type="ECO:0008006" key="3">
    <source>
        <dbReference type="Google" id="ProtNLM"/>
    </source>
</evidence>
<dbReference type="RefSeq" id="WP_100128388.1">
    <property type="nucleotide sequence ID" value="NZ_CADDYI010000003.1"/>
</dbReference>